<name>A0A3S1D063_9BACT</name>
<protein>
    <submittedName>
        <fullName evidence="1">Uncharacterized protein</fullName>
    </submittedName>
</protein>
<keyword evidence="2" id="KW-1185">Reference proteome</keyword>
<dbReference type="Proteomes" id="UP000281028">
    <property type="component" value="Unassembled WGS sequence"/>
</dbReference>
<sequence length="70" mass="7959">MKKKKVDLQKKLVLVRDTIANLNDDEQWQLRGGAETNTPRCPITTTRTTITQEVSCRPTRIFPTGPCCIE</sequence>
<reference evidence="1" key="1">
    <citation type="submission" date="2020-05" db="EMBL/GenBank/DDBJ databases">
        <title>Chitinophaga laudate sp. nov., isolated from a tropical peat swamp.</title>
        <authorList>
            <person name="Goh C.B.S."/>
            <person name="Lee M.S."/>
            <person name="Parimannan S."/>
            <person name="Pasbakhsh P."/>
            <person name="Yule C.M."/>
            <person name="Rajandas H."/>
            <person name="Loke S."/>
            <person name="Croft L."/>
            <person name="Tan J.B.L."/>
        </authorList>
    </citation>
    <scope>NUCLEOTIDE SEQUENCE</scope>
    <source>
        <strain evidence="1">Mgbs1</strain>
    </source>
</reference>
<accession>A0A3S1D063</accession>
<evidence type="ECO:0000313" key="1">
    <source>
        <dbReference type="EMBL" id="NSL90929.1"/>
    </source>
</evidence>
<evidence type="ECO:0000313" key="2">
    <source>
        <dbReference type="Proteomes" id="UP000281028"/>
    </source>
</evidence>
<dbReference type="AlphaFoldDB" id="A0A3S1D063"/>
<dbReference type="InterPro" id="IPR058238">
    <property type="entry name" value="Lant_leader_dom"/>
</dbReference>
<dbReference type="NCBIfam" id="NF038153">
    <property type="entry name" value="lant_leader_L1a"/>
    <property type="match status" value="1"/>
</dbReference>
<gene>
    <name evidence="1" type="ORF">ECE50_029160</name>
</gene>
<proteinExistence type="predicted"/>
<dbReference type="EMBL" id="RIAR02000001">
    <property type="protein sequence ID" value="NSL90929.1"/>
    <property type="molecule type" value="Genomic_DNA"/>
</dbReference>
<organism evidence="1 2">
    <name type="scientific">Chitinophaga solisilvae</name>
    <dbReference type="NCBI Taxonomy" id="1233460"/>
    <lineage>
        <taxon>Bacteria</taxon>
        <taxon>Pseudomonadati</taxon>
        <taxon>Bacteroidota</taxon>
        <taxon>Chitinophagia</taxon>
        <taxon>Chitinophagales</taxon>
        <taxon>Chitinophagaceae</taxon>
        <taxon>Chitinophaga</taxon>
    </lineage>
</organism>
<comment type="caution">
    <text evidence="1">The sequence shown here is derived from an EMBL/GenBank/DDBJ whole genome shotgun (WGS) entry which is preliminary data.</text>
</comment>
<dbReference type="RefSeq" id="WP_127037050.1">
    <property type="nucleotide sequence ID" value="NZ_JAABOK010000018.1"/>
</dbReference>